<keyword evidence="1" id="KW-0812">Transmembrane</keyword>
<keyword evidence="1" id="KW-0472">Membrane</keyword>
<dbReference type="SMART" id="SM00900">
    <property type="entry name" value="FMN_bind"/>
    <property type="match status" value="1"/>
</dbReference>
<evidence type="ECO:0000259" key="2">
    <source>
        <dbReference type="SMART" id="SM00900"/>
    </source>
</evidence>
<dbReference type="RefSeq" id="WP_202766360.1">
    <property type="nucleotide sequence ID" value="NZ_JAESWA010000017.1"/>
</dbReference>
<evidence type="ECO:0000313" key="4">
    <source>
        <dbReference type="Proteomes" id="UP000623681"/>
    </source>
</evidence>
<dbReference type="InterPro" id="IPR007329">
    <property type="entry name" value="FMN-bd"/>
</dbReference>
<feature type="transmembrane region" description="Helical" evidence="1">
    <location>
        <begin position="6"/>
        <end position="23"/>
    </location>
</feature>
<gene>
    <name evidence="3" type="ORF">JK634_04145</name>
</gene>
<dbReference type="Pfam" id="PF04205">
    <property type="entry name" value="FMN_bind"/>
    <property type="match status" value="1"/>
</dbReference>
<sequence>MSKRKIIVSIIAIAAIIAIYFGVKGIKSYMDLKTYQKQVNDIIISEVDLTKVPDGTYEGSTETLWVAADVKVTVKDHKITKIDLVKHKYDRGKPAEVLVDKVLKEQKVKVDTVSGATVSSKVILKSIENALESGSK</sequence>
<proteinExistence type="predicted"/>
<evidence type="ECO:0000313" key="3">
    <source>
        <dbReference type="EMBL" id="MBL4930985.1"/>
    </source>
</evidence>
<keyword evidence="1" id="KW-1133">Transmembrane helix</keyword>
<reference evidence="3" key="1">
    <citation type="submission" date="2021-01" db="EMBL/GenBank/DDBJ databases">
        <title>Genome public.</title>
        <authorList>
            <person name="Liu C."/>
            <person name="Sun Q."/>
        </authorList>
    </citation>
    <scope>NUCLEOTIDE SEQUENCE</scope>
    <source>
        <strain evidence="3">YIM B02565</strain>
    </source>
</reference>
<comment type="caution">
    <text evidence="3">The sequence shown here is derived from an EMBL/GenBank/DDBJ whole genome shotgun (WGS) entry which is preliminary data.</text>
</comment>
<feature type="domain" description="FMN-binding" evidence="2">
    <location>
        <begin position="63"/>
        <end position="134"/>
    </location>
</feature>
<dbReference type="GO" id="GO:0016020">
    <property type="term" value="C:membrane"/>
    <property type="evidence" value="ECO:0007669"/>
    <property type="project" value="InterPro"/>
</dbReference>
<dbReference type="Proteomes" id="UP000623681">
    <property type="component" value="Unassembled WGS sequence"/>
</dbReference>
<dbReference type="AlphaFoldDB" id="A0A937FDS4"/>
<accession>A0A937FDS4</accession>
<dbReference type="EMBL" id="JAESWA010000017">
    <property type="protein sequence ID" value="MBL4930985.1"/>
    <property type="molecule type" value="Genomic_DNA"/>
</dbReference>
<organism evidence="3 4">
    <name type="scientific">Clostridium paridis</name>
    <dbReference type="NCBI Taxonomy" id="2803863"/>
    <lineage>
        <taxon>Bacteria</taxon>
        <taxon>Bacillati</taxon>
        <taxon>Bacillota</taxon>
        <taxon>Clostridia</taxon>
        <taxon>Eubacteriales</taxon>
        <taxon>Clostridiaceae</taxon>
        <taxon>Clostridium</taxon>
    </lineage>
</organism>
<name>A0A937FDS4_9CLOT</name>
<keyword evidence="4" id="KW-1185">Reference proteome</keyword>
<dbReference type="GO" id="GO:0010181">
    <property type="term" value="F:FMN binding"/>
    <property type="evidence" value="ECO:0007669"/>
    <property type="project" value="InterPro"/>
</dbReference>
<dbReference type="Gene3D" id="3.90.1010.20">
    <property type="match status" value="1"/>
</dbReference>
<protein>
    <submittedName>
        <fullName evidence="3">FMN-binding protein</fullName>
    </submittedName>
</protein>
<evidence type="ECO:0000256" key="1">
    <source>
        <dbReference type="SAM" id="Phobius"/>
    </source>
</evidence>